<dbReference type="Gene3D" id="3.90.56.10">
    <property type="entry name" value="Monooxygenase component MmoB/DmpM"/>
    <property type="match status" value="1"/>
</dbReference>
<sequence>MKNAVGPVLKIWGGRAELVVSAIRDDNPDVAVDVIDYGRHICVRAPDFLRVTRATIEWHLGRSFEMSSLDSIMVSFDGQITEFTDEITWHHPTAPSPRN</sequence>
<comment type="caution">
    <text evidence="2">The sequence shown here is derived from an EMBL/GenBank/DDBJ whole genome shotgun (WGS) entry which is preliminary data.</text>
</comment>
<accession>A0A848DMD1</accession>
<organism evidence="2 3">
    <name type="scientific">Pseudonocardia bannensis</name>
    <dbReference type="NCBI Taxonomy" id="630973"/>
    <lineage>
        <taxon>Bacteria</taxon>
        <taxon>Bacillati</taxon>
        <taxon>Actinomycetota</taxon>
        <taxon>Actinomycetes</taxon>
        <taxon>Pseudonocardiales</taxon>
        <taxon>Pseudonocardiaceae</taxon>
        <taxon>Pseudonocardia</taxon>
    </lineage>
</organism>
<proteinExistence type="inferred from homology"/>
<comment type="similarity">
    <text evidence="1">Belongs to the TmoD/XamoD family.</text>
</comment>
<dbReference type="InterPro" id="IPR003454">
    <property type="entry name" value="MOase_MmoB_DmpM"/>
</dbReference>
<evidence type="ECO:0000256" key="1">
    <source>
        <dbReference type="ARBA" id="ARBA00006313"/>
    </source>
</evidence>
<gene>
    <name evidence="2" type="ORF">HF519_18825</name>
</gene>
<protein>
    <submittedName>
        <fullName evidence="2">Monooxygenase</fullName>
    </submittedName>
</protein>
<evidence type="ECO:0000313" key="3">
    <source>
        <dbReference type="Proteomes" id="UP000586918"/>
    </source>
</evidence>
<dbReference type="GO" id="GO:0004497">
    <property type="term" value="F:monooxygenase activity"/>
    <property type="evidence" value="ECO:0007669"/>
    <property type="project" value="UniProtKB-KW"/>
</dbReference>
<dbReference type="SUPFAM" id="SSF56029">
    <property type="entry name" value="Monooxygenase (hydroxylase) regulatory protein"/>
    <property type="match status" value="1"/>
</dbReference>
<dbReference type="Pfam" id="PF02406">
    <property type="entry name" value="MmoB_DmpM"/>
    <property type="match status" value="1"/>
</dbReference>
<evidence type="ECO:0000313" key="2">
    <source>
        <dbReference type="EMBL" id="NMH93591.1"/>
    </source>
</evidence>
<reference evidence="2 3" key="1">
    <citation type="submission" date="2020-04" db="EMBL/GenBank/DDBJ databases">
        <authorList>
            <person name="Klaysubun C."/>
            <person name="Duangmal K."/>
            <person name="Lipun K."/>
        </authorList>
    </citation>
    <scope>NUCLEOTIDE SEQUENCE [LARGE SCALE GENOMIC DNA]</scope>
    <source>
        <strain evidence="2 3">DSM 45300</strain>
    </source>
</reference>
<keyword evidence="2" id="KW-0503">Monooxygenase</keyword>
<keyword evidence="3" id="KW-1185">Reference proteome</keyword>
<dbReference type="RefSeq" id="WP_169414286.1">
    <property type="nucleotide sequence ID" value="NZ_JAAXKZ010000074.1"/>
</dbReference>
<dbReference type="InterPro" id="IPR036889">
    <property type="entry name" value="mOase_MmoB_DmpM_sf"/>
</dbReference>
<dbReference type="Proteomes" id="UP000586918">
    <property type="component" value="Unassembled WGS sequence"/>
</dbReference>
<keyword evidence="2" id="KW-0560">Oxidoreductase</keyword>
<dbReference type="EMBL" id="JAAXKZ010000074">
    <property type="protein sequence ID" value="NMH93591.1"/>
    <property type="molecule type" value="Genomic_DNA"/>
</dbReference>
<dbReference type="AlphaFoldDB" id="A0A848DMD1"/>
<name>A0A848DMD1_9PSEU</name>